<reference evidence="1 2" key="1">
    <citation type="submission" date="2024-01" db="EMBL/GenBank/DDBJ databases">
        <title>Complete genome of Cladobotryum mycophilum ATHUM6906.</title>
        <authorList>
            <person name="Christinaki A.C."/>
            <person name="Myridakis A.I."/>
            <person name="Kouvelis V.N."/>
        </authorList>
    </citation>
    <scope>NUCLEOTIDE SEQUENCE [LARGE SCALE GENOMIC DNA]</scope>
    <source>
        <strain evidence="1 2">ATHUM6906</strain>
    </source>
</reference>
<evidence type="ECO:0000313" key="1">
    <source>
        <dbReference type="EMBL" id="KAK5994313.1"/>
    </source>
</evidence>
<dbReference type="Proteomes" id="UP001338125">
    <property type="component" value="Unassembled WGS sequence"/>
</dbReference>
<evidence type="ECO:0000313" key="2">
    <source>
        <dbReference type="Proteomes" id="UP001338125"/>
    </source>
</evidence>
<protein>
    <submittedName>
        <fullName evidence="1">Uncharacterized protein</fullName>
    </submittedName>
</protein>
<gene>
    <name evidence="1" type="ORF">PT974_04786</name>
</gene>
<dbReference type="Gene3D" id="3.30.200.20">
    <property type="entry name" value="Phosphorylase Kinase, domain 1"/>
    <property type="match status" value="1"/>
</dbReference>
<organism evidence="1 2">
    <name type="scientific">Cladobotryum mycophilum</name>
    <dbReference type="NCBI Taxonomy" id="491253"/>
    <lineage>
        <taxon>Eukaryota</taxon>
        <taxon>Fungi</taxon>
        <taxon>Dikarya</taxon>
        <taxon>Ascomycota</taxon>
        <taxon>Pezizomycotina</taxon>
        <taxon>Sordariomycetes</taxon>
        <taxon>Hypocreomycetidae</taxon>
        <taxon>Hypocreales</taxon>
        <taxon>Hypocreaceae</taxon>
        <taxon>Cladobotryum</taxon>
    </lineage>
</organism>
<proteinExistence type="predicted"/>
<comment type="caution">
    <text evidence="1">The sequence shown here is derived from an EMBL/GenBank/DDBJ whole genome shotgun (WGS) entry which is preliminary data.</text>
</comment>
<dbReference type="Gene3D" id="1.10.510.10">
    <property type="entry name" value="Transferase(Phosphotransferase) domain 1"/>
    <property type="match status" value="1"/>
</dbReference>
<name>A0ABR0SQB2_9HYPO</name>
<accession>A0ABR0SQB2</accession>
<dbReference type="EMBL" id="JAVFKD010000010">
    <property type="protein sequence ID" value="KAK5994313.1"/>
    <property type="molecule type" value="Genomic_DNA"/>
</dbReference>
<sequence length="135" mass="15408">MMNMLKMKLFLNIKRAIITPSSSESSLVIDIRSSAHKYVALKVYIHYSRHHFELPFYEALDRALPSKHYGANNIRKLIESFDELGPHGKHVALVLQLSQISLRDINTVFFKGHGSEELFVKGAIKELLQAIDFPS</sequence>
<keyword evidence="2" id="KW-1185">Reference proteome</keyword>